<keyword evidence="1" id="KW-0472">Membrane</keyword>
<dbReference type="InterPro" id="IPR036365">
    <property type="entry name" value="PGBD-like_sf"/>
</dbReference>
<evidence type="ECO:0000313" key="4">
    <source>
        <dbReference type="Proteomes" id="UP001366166"/>
    </source>
</evidence>
<protein>
    <recommendedName>
        <fullName evidence="2">Peptidoglycan binding-like domain-containing protein</fullName>
    </recommendedName>
</protein>
<dbReference type="InterPro" id="IPR002477">
    <property type="entry name" value="Peptidoglycan-bd-like"/>
</dbReference>
<dbReference type="SUPFAM" id="SSF47090">
    <property type="entry name" value="PGBD-like"/>
    <property type="match status" value="1"/>
</dbReference>
<organism evidence="3 4">
    <name type="scientific">Desulfoferula mesophila</name>
    <dbReference type="NCBI Taxonomy" id="3058419"/>
    <lineage>
        <taxon>Bacteria</taxon>
        <taxon>Pseudomonadati</taxon>
        <taxon>Thermodesulfobacteriota</taxon>
        <taxon>Desulfarculia</taxon>
        <taxon>Desulfarculales</taxon>
        <taxon>Desulfarculaceae</taxon>
        <taxon>Desulfoferula</taxon>
    </lineage>
</organism>
<evidence type="ECO:0000313" key="3">
    <source>
        <dbReference type="EMBL" id="BEQ14445.1"/>
    </source>
</evidence>
<accession>A0AAU9EC46</accession>
<name>A0AAU9EC46_9BACT</name>
<proteinExistence type="predicted"/>
<sequence length="214" mass="22212">MDAKAETQRITGLVIPVEWDPQGKARAVAIAAYDESTYRVAQGGVGAELLGRLKREVTVWGRVESLAEGKTILIERFEMSKSSKGKITGMALAAVVGMALCVAPLAMAADQPAAAQPAATAPAAAAPAEAKAAPAPKAKKAKAKKATAKKVAVKPNPKVRTLQDLLNTKGNYNLKVDGVMGKQTKAALKDFQKANGLKVTGKVDAATKKALGLK</sequence>
<feature type="domain" description="Peptidoglycan binding-like" evidence="2">
    <location>
        <begin position="156"/>
        <end position="211"/>
    </location>
</feature>
<evidence type="ECO:0000256" key="1">
    <source>
        <dbReference type="SAM" id="Phobius"/>
    </source>
</evidence>
<dbReference type="Gene3D" id="1.10.101.10">
    <property type="entry name" value="PGBD-like superfamily/PGBD"/>
    <property type="match status" value="1"/>
</dbReference>
<dbReference type="EMBL" id="AP028679">
    <property type="protein sequence ID" value="BEQ14445.1"/>
    <property type="molecule type" value="Genomic_DNA"/>
</dbReference>
<dbReference type="InterPro" id="IPR036366">
    <property type="entry name" value="PGBDSf"/>
</dbReference>
<feature type="transmembrane region" description="Helical" evidence="1">
    <location>
        <begin position="87"/>
        <end position="107"/>
    </location>
</feature>
<dbReference type="RefSeq" id="WP_338606151.1">
    <property type="nucleotide sequence ID" value="NZ_AP028679.1"/>
</dbReference>
<dbReference type="Proteomes" id="UP001366166">
    <property type="component" value="Chromosome"/>
</dbReference>
<keyword evidence="4" id="KW-1185">Reference proteome</keyword>
<keyword evidence="1" id="KW-1133">Transmembrane helix</keyword>
<evidence type="ECO:0000259" key="2">
    <source>
        <dbReference type="Pfam" id="PF01471"/>
    </source>
</evidence>
<reference evidence="4" key="1">
    <citation type="journal article" date="2023" name="Arch. Microbiol.">
        <title>Desulfoferula mesophilus gen. nov. sp. nov., a mesophilic sulfate-reducing bacterium isolated from a brackish lake sediment.</title>
        <authorList>
            <person name="Watanabe T."/>
            <person name="Yabe T."/>
            <person name="Tsuji J.M."/>
            <person name="Fukui M."/>
        </authorList>
    </citation>
    <scope>NUCLEOTIDE SEQUENCE [LARGE SCALE GENOMIC DNA]</scope>
    <source>
        <strain evidence="4">12FAK</strain>
    </source>
</reference>
<keyword evidence="1" id="KW-0812">Transmembrane</keyword>
<gene>
    <name evidence="3" type="ORF">FAK_15110</name>
</gene>
<dbReference type="Pfam" id="PF01471">
    <property type="entry name" value="PG_binding_1"/>
    <property type="match status" value="1"/>
</dbReference>
<dbReference type="KEGG" id="dmp:FAK_15110"/>
<dbReference type="AlphaFoldDB" id="A0AAU9EC46"/>